<dbReference type="PIRSF" id="PIRSF004555">
    <property type="entry name" value="UCP004555"/>
    <property type="match status" value="1"/>
</dbReference>
<keyword evidence="5" id="KW-1185">Reference proteome</keyword>
<gene>
    <name evidence="4" type="ORF">KKC1_27610</name>
</gene>
<dbReference type="InterPro" id="IPR004401">
    <property type="entry name" value="YbaB/EbfC"/>
</dbReference>
<organism evidence="4 5">
    <name type="scientific">Calderihabitans maritimus</name>
    <dbReference type="NCBI Taxonomy" id="1246530"/>
    <lineage>
        <taxon>Bacteria</taxon>
        <taxon>Bacillati</taxon>
        <taxon>Bacillota</taxon>
        <taxon>Clostridia</taxon>
        <taxon>Neomoorellales</taxon>
        <taxon>Calderihabitantaceae</taxon>
        <taxon>Calderihabitans</taxon>
    </lineage>
</organism>
<dbReference type="Proteomes" id="UP000197032">
    <property type="component" value="Unassembled WGS sequence"/>
</dbReference>
<evidence type="ECO:0000256" key="3">
    <source>
        <dbReference type="SAM" id="Coils"/>
    </source>
</evidence>
<comment type="similarity">
    <text evidence="2">Belongs to the YbaB/EbfC family.</text>
</comment>
<dbReference type="InterPro" id="IPR036894">
    <property type="entry name" value="YbaB-like_sf"/>
</dbReference>
<dbReference type="HAMAP" id="MF_00274">
    <property type="entry name" value="DNA_YbaB_EbfC"/>
    <property type="match status" value="1"/>
</dbReference>
<proteinExistence type="inferred from homology"/>
<dbReference type="OrthoDB" id="9795263at2"/>
<evidence type="ECO:0000313" key="5">
    <source>
        <dbReference type="Proteomes" id="UP000197032"/>
    </source>
</evidence>
<dbReference type="GO" id="GO:0043590">
    <property type="term" value="C:bacterial nucleoid"/>
    <property type="evidence" value="ECO:0007669"/>
    <property type="project" value="UniProtKB-UniRule"/>
</dbReference>
<comment type="caution">
    <text evidence="4">The sequence shown here is derived from an EMBL/GenBank/DDBJ whole genome shotgun (WGS) entry which is preliminary data.</text>
</comment>
<dbReference type="EMBL" id="BDGJ01000168">
    <property type="protein sequence ID" value="GAW93633.1"/>
    <property type="molecule type" value="Genomic_DNA"/>
</dbReference>
<keyword evidence="2" id="KW-0963">Cytoplasm</keyword>
<dbReference type="GO" id="GO:0003677">
    <property type="term" value="F:DNA binding"/>
    <property type="evidence" value="ECO:0007669"/>
    <property type="project" value="UniProtKB-UniRule"/>
</dbReference>
<dbReference type="Pfam" id="PF02575">
    <property type="entry name" value="YbaB_DNA_bd"/>
    <property type="match status" value="1"/>
</dbReference>
<evidence type="ECO:0000256" key="2">
    <source>
        <dbReference type="HAMAP-Rule" id="MF_00274"/>
    </source>
</evidence>
<keyword evidence="1 2" id="KW-0238">DNA-binding</keyword>
<comment type="subcellular location">
    <subcellularLocation>
        <location evidence="2">Cytoplasm</location>
        <location evidence="2">Nucleoid</location>
    </subcellularLocation>
</comment>
<dbReference type="PANTHER" id="PTHR33449:SF1">
    <property type="entry name" value="NUCLEOID-ASSOCIATED PROTEIN YBAB"/>
    <property type="match status" value="1"/>
</dbReference>
<dbReference type="SUPFAM" id="SSF82607">
    <property type="entry name" value="YbaB-like"/>
    <property type="match status" value="1"/>
</dbReference>
<dbReference type="RefSeq" id="WP_088554724.1">
    <property type="nucleotide sequence ID" value="NZ_BDGJ01000168.1"/>
</dbReference>
<comment type="subunit">
    <text evidence="2">Homodimer.</text>
</comment>
<sequence>MGMGKMMKQIQKMQAQMAKLQEELEEKTVEASSGGGAVKVVVNGKQELVSIKIQPDAVNAEDTEILEDLIMAAVNEGLRKAQEMVAAEMSKITGGMKLPGLF</sequence>
<evidence type="ECO:0000256" key="1">
    <source>
        <dbReference type="ARBA" id="ARBA00023125"/>
    </source>
</evidence>
<comment type="function">
    <text evidence="2">Binds to DNA and alters its conformation. May be involved in regulation of gene expression, nucleoid organization and DNA protection.</text>
</comment>
<dbReference type="Gene3D" id="3.30.1310.10">
    <property type="entry name" value="Nucleoid-associated protein YbaB-like domain"/>
    <property type="match status" value="1"/>
</dbReference>
<reference evidence="5" key="1">
    <citation type="journal article" date="2017" name="Appl. Environ. Microbiol.">
        <title>Genomic analysis of Calderihabitans maritimus KKC1, a thermophilic hydrogenogenic carboxydotrophic bacterium isolated from marine sediment.</title>
        <authorList>
            <person name="Omae K."/>
            <person name="Yoneda Y."/>
            <person name="Fukuyama Y."/>
            <person name="Yoshida T."/>
            <person name="Sako Y."/>
        </authorList>
    </citation>
    <scope>NUCLEOTIDE SEQUENCE [LARGE SCALE GENOMIC DNA]</scope>
    <source>
        <strain evidence="5">KKC1</strain>
    </source>
</reference>
<dbReference type="NCBIfam" id="TIGR00103">
    <property type="entry name" value="DNA_YbaB_EbfC"/>
    <property type="match status" value="1"/>
</dbReference>
<dbReference type="GO" id="GO:0005829">
    <property type="term" value="C:cytosol"/>
    <property type="evidence" value="ECO:0007669"/>
    <property type="project" value="TreeGrafter"/>
</dbReference>
<name>A0A1Z5HVR6_9FIRM</name>
<dbReference type="AlphaFoldDB" id="A0A1Z5HVR6"/>
<protein>
    <recommendedName>
        <fullName evidence="2">Nucleoid-associated protein KKC1_27610</fullName>
    </recommendedName>
</protein>
<evidence type="ECO:0000313" key="4">
    <source>
        <dbReference type="EMBL" id="GAW93633.1"/>
    </source>
</evidence>
<feature type="coiled-coil region" evidence="3">
    <location>
        <begin position="3"/>
        <end position="30"/>
    </location>
</feature>
<keyword evidence="3" id="KW-0175">Coiled coil</keyword>
<accession>A0A1Z5HVR6</accession>
<dbReference type="PANTHER" id="PTHR33449">
    <property type="entry name" value="NUCLEOID-ASSOCIATED PROTEIN YBAB"/>
    <property type="match status" value="1"/>
</dbReference>